<proteinExistence type="predicted"/>
<keyword evidence="3" id="KW-0479">Metal-binding</keyword>
<keyword evidence="2" id="KW-0004">4Fe-4S</keyword>
<accession>A0A3D8ISE1</accession>
<reference evidence="8 9" key="1">
    <citation type="submission" date="2018-04" db="EMBL/GenBank/DDBJ databases">
        <title>Novel Campyloabacter and Helicobacter Species and Strains.</title>
        <authorList>
            <person name="Mannion A.J."/>
            <person name="Shen Z."/>
            <person name="Fox J.G."/>
        </authorList>
    </citation>
    <scope>NUCLEOTIDE SEQUENCE [LARGE SCALE GENOMIC DNA]</scope>
    <source>
        <strain evidence="8 9">MIT 12-6600</strain>
    </source>
</reference>
<dbReference type="Gene3D" id="3.30.70.20">
    <property type="match status" value="1"/>
</dbReference>
<dbReference type="Proteomes" id="UP000256514">
    <property type="component" value="Unassembled WGS sequence"/>
</dbReference>
<name>A0A3D8ISE1_9HELI</name>
<dbReference type="Pfam" id="PF14697">
    <property type="entry name" value="Fer4_21"/>
    <property type="match status" value="1"/>
</dbReference>
<evidence type="ECO:0000256" key="5">
    <source>
        <dbReference type="ARBA" id="ARBA00023004"/>
    </source>
</evidence>
<evidence type="ECO:0000313" key="9">
    <source>
        <dbReference type="Proteomes" id="UP000256514"/>
    </source>
</evidence>
<dbReference type="InterPro" id="IPR011898">
    <property type="entry name" value="PorD_KorD"/>
</dbReference>
<evidence type="ECO:0000256" key="6">
    <source>
        <dbReference type="ARBA" id="ARBA00023014"/>
    </source>
</evidence>
<dbReference type="SUPFAM" id="SSF54862">
    <property type="entry name" value="4Fe-4S ferredoxins"/>
    <property type="match status" value="1"/>
</dbReference>
<dbReference type="NCBIfam" id="NF007204">
    <property type="entry name" value="PRK09625.1"/>
    <property type="match status" value="1"/>
</dbReference>
<feature type="domain" description="4Fe-4S ferredoxin-type" evidence="7">
    <location>
        <begin position="81"/>
        <end position="112"/>
    </location>
</feature>
<keyword evidence="6" id="KW-0411">Iron-sulfur</keyword>
<evidence type="ECO:0000256" key="2">
    <source>
        <dbReference type="ARBA" id="ARBA00022485"/>
    </source>
</evidence>
<organism evidence="8 9">
    <name type="scientific">Helicobacter equorum</name>
    <dbReference type="NCBI Taxonomy" id="361872"/>
    <lineage>
        <taxon>Bacteria</taxon>
        <taxon>Pseudomonadati</taxon>
        <taxon>Campylobacterota</taxon>
        <taxon>Epsilonproteobacteria</taxon>
        <taxon>Campylobacterales</taxon>
        <taxon>Helicobacteraceae</taxon>
        <taxon>Helicobacter</taxon>
    </lineage>
</organism>
<dbReference type="AlphaFoldDB" id="A0A3D8ISE1"/>
<dbReference type="EMBL" id="NXLT01000002">
    <property type="protein sequence ID" value="RDU67900.1"/>
    <property type="molecule type" value="Genomic_DNA"/>
</dbReference>
<dbReference type="InterPro" id="IPR017896">
    <property type="entry name" value="4Fe4S_Fe-S-bd"/>
</dbReference>
<dbReference type="RefSeq" id="WP_115570710.1">
    <property type="nucleotide sequence ID" value="NZ_NXLT01000002.1"/>
</dbReference>
<dbReference type="PROSITE" id="PS00198">
    <property type="entry name" value="4FE4S_FER_1"/>
    <property type="match status" value="1"/>
</dbReference>
<sequence>MDNRGWNELEIGSALFPFGSDAKVQIEEHNDKRQYTRDSSFTASVAHWRVEKPVHNSQVCINCFNCWVYCPDGAILARDEKLAGVDYVHCKGCGVCVDVCPTNPKSLLMFEDHKDNQEALSAWPQKEDKKKS</sequence>
<feature type="domain" description="4Fe-4S ferredoxin-type" evidence="7">
    <location>
        <begin position="51"/>
        <end position="80"/>
    </location>
</feature>
<evidence type="ECO:0000259" key="7">
    <source>
        <dbReference type="PROSITE" id="PS51379"/>
    </source>
</evidence>
<comment type="cofactor">
    <cofactor evidence="1">
        <name>[4Fe-4S] cluster</name>
        <dbReference type="ChEBI" id="CHEBI:49883"/>
    </cofactor>
</comment>
<evidence type="ECO:0000256" key="4">
    <source>
        <dbReference type="ARBA" id="ARBA00022737"/>
    </source>
</evidence>
<dbReference type="InterPro" id="IPR017900">
    <property type="entry name" value="4Fe4S_Fe_S_CS"/>
</dbReference>
<keyword evidence="5" id="KW-0408">Iron</keyword>
<dbReference type="PROSITE" id="PS51379">
    <property type="entry name" value="4FE4S_FER_2"/>
    <property type="match status" value="2"/>
</dbReference>
<dbReference type="GO" id="GO:0016625">
    <property type="term" value="F:oxidoreductase activity, acting on the aldehyde or oxo group of donors, iron-sulfur protein as acceptor"/>
    <property type="evidence" value="ECO:0007669"/>
    <property type="project" value="InterPro"/>
</dbReference>
<protein>
    <submittedName>
        <fullName evidence="8">Pyruvate ferredoxin oxidoreductase</fullName>
    </submittedName>
</protein>
<keyword evidence="9" id="KW-1185">Reference proteome</keyword>
<comment type="caution">
    <text evidence="8">The sequence shown here is derived from an EMBL/GenBank/DDBJ whole genome shotgun (WGS) entry which is preliminary data.</text>
</comment>
<dbReference type="PANTHER" id="PTHR43724">
    <property type="entry name" value="PYRUVATE SYNTHASE SUBUNIT PORD"/>
    <property type="match status" value="1"/>
</dbReference>
<keyword evidence="4" id="KW-0677">Repeat</keyword>
<evidence type="ECO:0000256" key="3">
    <source>
        <dbReference type="ARBA" id="ARBA00022723"/>
    </source>
</evidence>
<gene>
    <name evidence="8" type="primary">porD</name>
    <name evidence="8" type="ORF">CQA54_02950</name>
</gene>
<keyword evidence="8" id="KW-0670">Pyruvate</keyword>
<dbReference type="NCBIfam" id="TIGR02179">
    <property type="entry name" value="PorD_KorD"/>
    <property type="match status" value="1"/>
</dbReference>
<dbReference type="GO" id="GO:0046872">
    <property type="term" value="F:metal ion binding"/>
    <property type="evidence" value="ECO:0007669"/>
    <property type="project" value="UniProtKB-KW"/>
</dbReference>
<dbReference type="OrthoDB" id="9778602at2"/>
<dbReference type="GO" id="GO:0051539">
    <property type="term" value="F:4 iron, 4 sulfur cluster binding"/>
    <property type="evidence" value="ECO:0007669"/>
    <property type="project" value="UniProtKB-KW"/>
</dbReference>
<dbReference type="PANTHER" id="PTHR43724:SF1">
    <property type="entry name" value="PYRUVATE SYNTHASE SUBUNIT PORD"/>
    <property type="match status" value="1"/>
</dbReference>
<evidence type="ECO:0000256" key="1">
    <source>
        <dbReference type="ARBA" id="ARBA00001966"/>
    </source>
</evidence>
<evidence type="ECO:0000313" key="8">
    <source>
        <dbReference type="EMBL" id="RDU67900.1"/>
    </source>
</evidence>